<dbReference type="EMBL" id="CP021434">
    <property type="protein sequence ID" value="ARU62823.1"/>
    <property type="molecule type" value="Genomic_DNA"/>
</dbReference>
<accession>A0A1Y0ITX6</accession>
<proteinExistence type="predicted"/>
<keyword evidence="2" id="KW-1185">Reference proteome</keyword>
<dbReference type="RefSeq" id="WP_087458173.1">
    <property type="nucleotide sequence ID" value="NZ_CP021434.1"/>
</dbReference>
<dbReference type="Proteomes" id="UP000195437">
    <property type="component" value="Chromosome"/>
</dbReference>
<sequence length="198" mass="23027">MTFTNDLHSHPDIRTIRDLMQNFPHPWFLAGGWALDVAGGRVYREHEDLDICIYREHMPAILEYFADWQISVAIPGEHRLEPGTRVEDTLPPRYGLHLHRGEEFLEILLTDREGDIIPFRRNTAISMPRSQFERVDAAGLPYVAPEWQLLYKAKEGRAKDEEDFQVHVPMLTEDGRVWLLRALSTHLPGHPWILKLSC</sequence>
<dbReference type="OrthoDB" id="9800567at2"/>
<dbReference type="InterPro" id="IPR019646">
    <property type="entry name" value="Aminoglyc_AdlTrfase"/>
</dbReference>
<evidence type="ECO:0000313" key="1">
    <source>
        <dbReference type="EMBL" id="ARU62823.1"/>
    </source>
</evidence>
<dbReference type="SUPFAM" id="SSF81301">
    <property type="entry name" value="Nucleotidyltransferase"/>
    <property type="match status" value="1"/>
</dbReference>
<dbReference type="InterPro" id="IPR043519">
    <property type="entry name" value="NT_sf"/>
</dbReference>
<reference evidence="2" key="1">
    <citation type="submission" date="2017-05" db="EMBL/GenBank/DDBJ databases">
        <authorList>
            <person name="Sung H."/>
        </authorList>
    </citation>
    <scope>NUCLEOTIDE SEQUENCE [LARGE SCALE GENOMIC DNA]</scope>
    <source>
        <strain evidence="2">AR23208</strain>
    </source>
</reference>
<evidence type="ECO:0008006" key="3">
    <source>
        <dbReference type="Google" id="ProtNLM"/>
    </source>
</evidence>
<evidence type="ECO:0000313" key="2">
    <source>
        <dbReference type="Proteomes" id="UP000195437"/>
    </source>
</evidence>
<protein>
    <recommendedName>
        <fullName evidence="3">Amino acid transporter</fullName>
    </recommendedName>
</protein>
<dbReference type="Gene3D" id="3.30.460.40">
    <property type="match status" value="1"/>
</dbReference>
<dbReference type="KEGG" id="tum:CBW65_18975"/>
<name>A0A1Y0ITX6_9BACL</name>
<dbReference type="AlphaFoldDB" id="A0A1Y0ITX6"/>
<organism evidence="1 2">
    <name type="scientific">Tumebacillus avium</name>
    <dbReference type="NCBI Taxonomy" id="1903704"/>
    <lineage>
        <taxon>Bacteria</taxon>
        <taxon>Bacillati</taxon>
        <taxon>Bacillota</taxon>
        <taxon>Bacilli</taxon>
        <taxon>Bacillales</taxon>
        <taxon>Alicyclobacillaceae</taxon>
        <taxon>Tumebacillus</taxon>
    </lineage>
</organism>
<dbReference type="Pfam" id="PF10706">
    <property type="entry name" value="Aminoglyc_resit"/>
    <property type="match status" value="1"/>
</dbReference>
<gene>
    <name evidence="1" type="ORF">CBW65_18975</name>
</gene>